<reference evidence="2 3" key="1">
    <citation type="submission" date="2016-11" db="EMBL/GenBank/DDBJ databases">
        <authorList>
            <person name="Jaros S."/>
            <person name="Januszkiewicz K."/>
            <person name="Wedrychowicz H."/>
        </authorList>
    </citation>
    <scope>NUCLEOTIDE SEQUENCE [LARGE SCALE GENOMIC DNA]</scope>
    <source>
        <strain evidence="2 3">DSM 27406</strain>
    </source>
</reference>
<evidence type="ECO:0000313" key="2">
    <source>
        <dbReference type="EMBL" id="SHL83061.1"/>
    </source>
</evidence>
<feature type="chain" id="PRO_5012658233" description="SIMPL domain-containing protein" evidence="1">
    <location>
        <begin position="22"/>
        <end position="227"/>
    </location>
</feature>
<dbReference type="PANTHER" id="PTHR34387">
    <property type="entry name" value="SLR1258 PROTEIN"/>
    <property type="match status" value="1"/>
</dbReference>
<dbReference type="Pfam" id="PF04402">
    <property type="entry name" value="SIMPL"/>
    <property type="match status" value="1"/>
</dbReference>
<dbReference type="AlphaFoldDB" id="A0A1M7DU71"/>
<protein>
    <recommendedName>
        <fullName evidence="4">SIMPL domain-containing protein</fullName>
    </recommendedName>
</protein>
<feature type="signal peptide" evidence="1">
    <location>
        <begin position="1"/>
        <end position="21"/>
    </location>
</feature>
<evidence type="ECO:0008006" key="4">
    <source>
        <dbReference type="Google" id="ProtNLM"/>
    </source>
</evidence>
<dbReference type="RefSeq" id="WP_073081787.1">
    <property type="nucleotide sequence ID" value="NZ_FRBL01000005.1"/>
</dbReference>
<evidence type="ECO:0000256" key="1">
    <source>
        <dbReference type="SAM" id="SignalP"/>
    </source>
</evidence>
<evidence type="ECO:0000313" key="3">
    <source>
        <dbReference type="Proteomes" id="UP000184420"/>
    </source>
</evidence>
<proteinExistence type="predicted"/>
<accession>A0A1M7DU71</accession>
<dbReference type="STRING" id="1419482.SAMN05444266_105142"/>
<dbReference type="EMBL" id="FRBL01000005">
    <property type="protein sequence ID" value="SHL83061.1"/>
    <property type="molecule type" value="Genomic_DNA"/>
</dbReference>
<dbReference type="InterPro" id="IPR052022">
    <property type="entry name" value="26kDa_periplasmic_antigen"/>
</dbReference>
<dbReference type="GO" id="GO:0006974">
    <property type="term" value="P:DNA damage response"/>
    <property type="evidence" value="ECO:0007669"/>
    <property type="project" value="TreeGrafter"/>
</dbReference>
<sequence>MNKFILFVAAMLLTFSTFAQKNNERKISVNGTAEIEVTPDEFYFTISLKEYMKGKTKVEITQLEKELIQAVTNAGIPKENLNVQDLAGMSYTRRKKDAAELFTTKDFRLKLTQPNKLIAILDAMDNDGIVAARLAQYTSSKMKEYRKKVRIMAFEAANEKAVYLAEVAKQQLGEVLEIDETKSDQFPGLYSQVNTNDFMVSKYNAIEQASFTTIKVQATIQAIFAIK</sequence>
<keyword evidence="3" id="KW-1185">Reference proteome</keyword>
<dbReference type="PANTHER" id="PTHR34387:SF1">
    <property type="entry name" value="PERIPLASMIC IMMUNOGENIC PROTEIN"/>
    <property type="match status" value="1"/>
</dbReference>
<dbReference type="InterPro" id="IPR007497">
    <property type="entry name" value="SIMPL/DUF541"/>
</dbReference>
<dbReference type="Gene3D" id="3.30.70.2970">
    <property type="entry name" value="Protein of unknown function (DUF541), domain 2"/>
    <property type="match status" value="1"/>
</dbReference>
<keyword evidence="1" id="KW-0732">Signal</keyword>
<dbReference type="OrthoDB" id="1242975at2"/>
<organism evidence="2 3">
    <name type="scientific">Chitinophaga jiangningensis</name>
    <dbReference type="NCBI Taxonomy" id="1419482"/>
    <lineage>
        <taxon>Bacteria</taxon>
        <taxon>Pseudomonadati</taxon>
        <taxon>Bacteroidota</taxon>
        <taxon>Chitinophagia</taxon>
        <taxon>Chitinophagales</taxon>
        <taxon>Chitinophagaceae</taxon>
        <taxon>Chitinophaga</taxon>
    </lineage>
</organism>
<dbReference type="Proteomes" id="UP000184420">
    <property type="component" value="Unassembled WGS sequence"/>
</dbReference>
<name>A0A1M7DU71_9BACT</name>
<dbReference type="Gene3D" id="3.30.110.170">
    <property type="entry name" value="Protein of unknown function (DUF541), domain 1"/>
    <property type="match status" value="1"/>
</dbReference>
<gene>
    <name evidence="2" type="ORF">SAMN05444266_105142</name>
</gene>